<dbReference type="SUPFAM" id="SSF103481">
    <property type="entry name" value="Multidrug resistance efflux transporter EmrE"/>
    <property type="match status" value="1"/>
</dbReference>
<accession>A0A645IJ86</accession>
<evidence type="ECO:0000256" key="1">
    <source>
        <dbReference type="SAM" id="Phobius"/>
    </source>
</evidence>
<name>A0A645IJ86_9ZZZZ</name>
<keyword evidence="1" id="KW-1133">Transmembrane helix</keyword>
<reference evidence="3" key="1">
    <citation type="submission" date="2019-08" db="EMBL/GenBank/DDBJ databases">
        <authorList>
            <person name="Kucharzyk K."/>
            <person name="Murdoch R.W."/>
            <person name="Higgins S."/>
            <person name="Loffler F."/>
        </authorList>
    </citation>
    <scope>NUCLEOTIDE SEQUENCE</scope>
</reference>
<dbReference type="InterPro" id="IPR037185">
    <property type="entry name" value="EmrE-like"/>
</dbReference>
<organism evidence="3">
    <name type="scientific">bioreactor metagenome</name>
    <dbReference type="NCBI Taxonomy" id="1076179"/>
    <lineage>
        <taxon>unclassified sequences</taxon>
        <taxon>metagenomes</taxon>
        <taxon>ecological metagenomes</taxon>
    </lineage>
</organism>
<gene>
    <name evidence="3" type="ORF">SDC9_195981</name>
</gene>
<keyword evidence="1" id="KW-0812">Transmembrane</keyword>
<protein>
    <recommendedName>
        <fullName evidence="2">EamA domain-containing protein</fullName>
    </recommendedName>
</protein>
<sequence>MGAIVTLAIFATAIAYILFSSGIREIGAMQATVFANLIPVLTAALALLSGMEDLPLRKLAGVVIVISGVFLSQSKKPFLGLPGLVWNYFVKKK</sequence>
<feature type="domain" description="EamA" evidence="2">
    <location>
        <begin position="3"/>
        <end position="71"/>
    </location>
</feature>
<feature type="transmembrane region" description="Helical" evidence="1">
    <location>
        <begin position="31"/>
        <end position="49"/>
    </location>
</feature>
<dbReference type="InterPro" id="IPR000620">
    <property type="entry name" value="EamA_dom"/>
</dbReference>
<dbReference type="EMBL" id="VSSQ01110644">
    <property type="protein sequence ID" value="MPN48374.1"/>
    <property type="molecule type" value="Genomic_DNA"/>
</dbReference>
<evidence type="ECO:0000259" key="2">
    <source>
        <dbReference type="Pfam" id="PF00892"/>
    </source>
</evidence>
<dbReference type="AlphaFoldDB" id="A0A645IJ86"/>
<proteinExistence type="predicted"/>
<keyword evidence="1" id="KW-0472">Membrane</keyword>
<dbReference type="GO" id="GO:0016020">
    <property type="term" value="C:membrane"/>
    <property type="evidence" value="ECO:0007669"/>
    <property type="project" value="InterPro"/>
</dbReference>
<evidence type="ECO:0000313" key="3">
    <source>
        <dbReference type="EMBL" id="MPN48374.1"/>
    </source>
</evidence>
<dbReference type="Pfam" id="PF00892">
    <property type="entry name" value="EamA"/>
    <property type="match status" value="1"/>
</dbReference>
<comment type="caution">
    <text evidence="3">The sequence shown here is derived from an EMBL/GenBank/DDBJ whole genome shotgun (WGS) entry which is preliminary data.</text>
</comment>